<keyword evidence="4" id="KW-1003">Cell membrane</keyword>
<feature type="compositionally biased region" description="Pro residues" evidence="10">
    <location>
        <begin position="8"/>
        <end position="31"/>
    </location>
</feature>
<keyword evidence="8" id="KW-1133">Transmembrane helix</keyword>
<evidence type="ECO:0000256" key="2">
    <source>
        <dbReference type="ARBA" id="ARBA00006555"/>
    </source>
</evidence>
<dbReference type="Proteomes" id="UP000643403">
    <property type="component" value="Unassembled WGS sequence"/>
</dbReference>
<gene>
    <name evidence="12" type="ORF">GCM10008101_23660</name>
</gene>
<evidence type="ECO:0000256" key="8">
    <source>
        <dbReference type="ARBA" id="ARBA00022989"/>
    </source>
</evidence>
<keyword evidence="13" id="KW-1185">Reference proteome</keyword>
<dbReference type="EMBL" id="BMXY01000003">
    <property type="protein sequence ID" value="GGZ68627.1"/>
    <property type="molecule type" value="Genomic_DNA"/>
</dbReference>
<dbReference type="NCBIfam" id="TIGR01352">
    <property type="entry name" value="tonB_Cterm"/>
    <property type="match status" value="1"/>
</dbReference>
<keyword evidence="9" id="KW-0472">Membrane</keyword>
<reference evidence="13" key="1">
    <citation type="journal article" date="2019" name="Int. J. Syst. Evol. Microbiol.">
        <title>The Global Catalogue of Microorganisms (GCM) 10K type strain sequencing project: providing services to taxonomists for standard genome sequencing and annotation.</title>
        <authorList>
            <consortium name="The Broad Institute Genomics Platform"/>
            <consortium name="The Broad Institute Genome Sequencing Center for Infectious Disease"/>
            <person name="Wu L."/>
            <person name="Ma J."/>
        </authorList>
    </citation>
    <scope>NUCLEOTIDE SEQUENCE [LARGE SCALE GENOMIC DNA]</scope>
    <source>
        <strain evidence="13">KCTC 22558</strain>
    </source>
</reference>
<evidence type="ECO:0000256" key="3">
    <source>
        <dbReference type="ARBA" id="ARBA00022448"/>
    </source>
</evidence>
<comment type="similarity">
    <text evidence="2">Belongs to the TonB family.</text>
</comment>
<dbReference type="InterPro" id="IPR006260">
    <property type="entry name" value="TonB/TolA_C"/>
</dbReference>
<dbReference type="SUPFAM" id="SSF74653">
    <property type="entry name" value="TolA/TonB C-terminal domain"/>
    <property type="match status" value="1"/>
</dbReference>
<dbReference type="PANTHER" id="PTHR33446:SF2">
    <property type="entry name" value="PROTEIN TONB"/>
    <property type="match status" value="1"/>
</dbReference>
<dbReference type="PANTHER" id="PTHR33446">
    <property type="entry name" value="PROTEIN TONB-RELATED"/>
    <property type="match status" value="1"/>
</dbReference>
<dbReference type="Pfam" id="PF03544">
    <property type="entry name" value="TonB_C"/>
    <property type="match status" value="1"/>
</dbReference>
<dbReference type="PROSITE" id="PS52015">
    <property type="entry name" value="TONB_CTD"/>
    <property type="match status" value="1"/>
</dbReference>
<sequence length="116" mass="11826">MVNTDPSPIDPPAPPPAPPAPPAAAPPPPTPQTGGAASVCSRAPISYPPSALREQAEGTTSVTVSWSADGTITSASVRKSSGNRDLDRAALSQIKRWKICPGTTGTGYVDFQFSLG</sequence>
<dbReference type="InterPro" id="IPR037682">
    <property type="entry name" value="TonB_C"/>
</dbReference>
<protein>
    <recommendedName>
        <fullName evidence="11">TonB C-terminal domain-containing protein</fullName>
    </recommendedName>
</protein>
<evidence type="ECO:0000256" key="5">
    <source>
        <dbReference type="ARBA" id="ARBA00022519"/>
    </source>
</evidence>
<evidence type="ECO:0000256" key="7">
    <source>
        <dbReference type="ARBA" id="ARBA00022927"/>
    </source>
</evidence>
<keyword evidence="5" id="KW-0997">Cell inner membrane</keyword>
<evidence type="ECO:0000256" key="6">
    <source>
        <dbReference type="ARBA" id="ARBA00022692"/>
    </source>
</evidence>
<comment type="subcellular location">
    <subcellularLocation>
        <location evidence="1">Cell inner membrane</location>
        <topology evidence="1">Single-pass membrane protein</topology>
        <orientation evidence="1">Periplasmic side</orientation>
    </subcellularLocation>
</comment>
<keyword evidence="6" id="KW-0812">Transmembrane</keyword>
<dbReference type="Gene3D" id="3.30.1150.10">
    <property type="match status" value="1"/>
</dbReference>
<proteinExistence type="inferred from homology"/>
<accession>A0ABQ3C5Q1</accession>
<evidence type="ECO:0000256" key="4">
    <source>
        <dbReference type="ARBA" id="ARBA00022475"/>
    </source>
</evidence>
<evidence type="ECO:0000256" key="10">
    <source>
        <dbReference type="SAM" id="MobiDB-lite"/>
    </source>
</evidence>
<keyword evidence="3" id="KW-0813">Transport</keyword>
<evidence type="ECO:0000259" key="11">
    <source>
        <dbReference type="PROSITE" id="PS52015"/>
    </source>
</evidence>
<evidence type="ECO:0000313" key="13">
    <source>
        <dbReference type="Proteomes" id="UP000643403"/>
    </source>
</evidence>
<comment type="caution">
    <text evidence="12">The sequence shown here is derived from an EMBL/GenBank/DDBJ whole genome shotgun (WGS) entry which is preliminary data.</text>
</comment>
<organism evidence="12 13">
    <name type="scientific">Cognatilysobacter xinjiangensis</name>
    <dbReference type="NCBI Taxonomy" id="546892"/>
    <lineage>
        <taxon>Bacteria</taxon>
        <taxon>Pseudomonadati</taxon>
        <taxon>Pseudomonadota</taxon>
        <taxon>Gammaproteobacteria</taxon>
        <taxon>Lysobacterales</taxon>
        <taxon>Lysobacteraceae</taxon>
        <taxon>Cognatilysobacter</taxon>
    </lineage>
</organism>
<evidence type="ECO:0000256" key="9">
    <source>
        <dbReference type="ARBA" id="ARBA00023136"/>
    </source>
</evidence>
<dbReference type="InterPro" id="IPR051045">
    <property type="entry name" value="TonB-dependent_transducer"/>
</dbReference>
<feature type="region of interest" description="Disordered" evidence="10">
    <location>
        <begin position="1"/>
        <end position="44"/>
    </location>
</feature>
<evidence type="ECO:0000256" key="1">
    <source>
        <dbReference type="ARBA" id="ARBA00004383"/>
    </source>
</evidence>
<feature type="domain" description="TonB C-terminal" evidence="11">
    <location>
        <begin position="32"/>
        <end position="116"/>
    </location>
</feature>
<name>A0ABQ3C5Q1_9GAMM</name>
<keyword evidence="7" id="KW-0653">Protein transport</keyword>
<evidence type="ECO:0000313" key="12">
    <source>
        <dbReference type="EMBL" id="GGZ68627.1"/>
    </source>
</evidence>